<protein>
    <submittedName>
        <fullName evidence="1">Helix-turn-helix protein</fullName>
    </submittedName>
</protein>
<evidence type="ECO:0000313" key="1">
    <source>
        <dbReference type="EMBL" id="TQN33547.1"/>
    </source>
</evidence>
<dbReference type="EMBL" id="VFQC01000001">
    <property type="protein sequence ID" value="TQN33547.1"/>
    <property type="molecule type" value="Genomic_DNA"/>
</dbReference>
<sequence length="498" mass="54353">MSDPHLSERLSIPLAFWSRAEVLHVLENHDAGALFRLVRQYCGASQQAIGAAVDLAQPHVSRIMSGRQQMTALQSWQRVADGLGMPNEARHMIGLADARSVYVGGNSRSGTPAAATGDLWSAPRTVEDIAEITLKDLMKRREALAVGGALVVGAALTETLEHWLLPPGGILDRGKGSLGETELQRIEAATVALRHWDDRWRLGIRRKAVVGQLSEVSELAATAQSAPVQARLFVVMAELSKIAASMSYDAGDHPAAQKYYTLSLRAIHQAGPEHKLYGVGVLADMARQLLDTKNPRGALDISRIALDSAQSYNAPPTVLAMLRTREGWSYASMGRAAAYARSVAQAEELLEEGNSEELPSWARNFDHAELSGVVGARYRDLVLGQDDKAARTKYARSSATYITQALRLRNPAKKRNRAFDLVGLGRTYLVLGEPEEAARVINQAAGIERDLGSGRVRRRLHDWHREAAAFHRESAVAEAREELSNTLLVEPSTSKEMA</sequence>
<dbReference type="Pfam" id="PF13560">
    <property type="entry name" value="HTH_31"/>
    <property type="match status" value="1"/>
</dbReference>
<dbReference type="InterPro" id="IPR011990">
    <property type="entry name" value="TPR-like_helical_dom_sf"/>
</dbReference>
<proteinExistence type="predicted"/>
<gene>
    <name evidence="1" type="ORF">FHX37_3572</name>
</gene>
<evidence type="ECO:0000313" key="2">
    <source>
        <dbReference type="Proteomes" id="UP000317422"/>
    </source>
</evidence>
<dbReference type="Proteomes" id="UP000317422">
    <property type="component" value="Unassembled WGS sequence"/>
</dbReference>
<organism evidence="1 2">
    <name type="scientific">Haloactinospora alba</name>
    <dbReference type="NCBI Taxonomy" id="405555"/>
    <lineage>
        <taxon>Bacteria</taxon>
        <taxon>Bacillati</taxon>
        <taxon>Actinomycetota</taxon>
        <taxon>Actinomycetes</taxon>
        <taxon>Streptosporangiales</taxon>
        <taxon>Nocardiopsidaceae</taxon>
        <taxon>Haloactinospora</taxon>
    </lineage>
</organism>
<comment type="caution">
    <text evidence="1">The sequence shown here is derived from an EMBL/GenBank/DDBJ whole genome shotgun (WGS) entry which is preliminary data.</text>
</comment>
<name>A0A543NP70_9ACTN</name>
<dbReference type="OrthoDB" id="4522476at2"/>
<accession>A0A543NP70</accession>
<dbReference type="RefSeq" id="WP_141924896.1">
    <property type="nucleotide sequence ID" value="NZ_VFQC01000001.1"/>
</dbReference>
<reference evidence="1 2" key="1">
    <citation type="submission" date="2019-06" db="EMBL/GenBank/DDBJ databases">
        <title>Sequencing the genomes of 1000 actinobacteria strains.</title>
        <authorList>
            <person name="Klenk H.-P."/>
        </authorList>
    </citation>
    <scope>NUCLEOTIDE SEQUENCE [LARGE SCALE GENOMIC DNA]</scope>
    <source>
        <strain evidence="1 2">DSM 45015</strain>
    </source>
</reference>
<dbReference type="Gene3D" id="1.25.40.10">
    <property type="entry name" value="Tetratricopeptide repeat domain"/>
    <property type="match status" value="1"/>
</dbReference>
<dbReference type="AlphaFoldDB" id="A0A543NP70"/>
<keyword evidence="2" id="KW-1185">Reference proteome</keyword>